<dbReference type="AlphaFoldDB" id="A0A9N7YR56"/>
<keyword evidence="2" id="KW-1185">Reference proteome</keyword>
<reference evidence="1" key="1">
    <citation type="submission" date="2020-03" db="EMBL/GenBank/DDBJ databases">
        <authorList>
            <person name="Weist P."/>
        </authorList>
    </citation>
    <scope>NUCLEOTIDE SEQUENCE</scope>
</reference>
<gene>
    <name evidence="1" type="ORF">PLEPLA_LOCUS29089</name>
</gene>
<evidence type="ECO:0000313" key="2">
    <source>
        <dbReference type="Proteomes" id="UP001153269"/>
    </source>
</evidence>
<protein>
    <submittedName>
        <fullName evidence="1">Uncharacterized protein</fullName>
    </submittedName>
</protein>
<organism evidence="1 2">
    <name type="scientific">Pleuronectes platessa</name>
    <name type="common">European plaice</name>
    <dbReference type="NCBI Taxonomy" id="8262"/>
    <lineage>
        <taxon>Eukaryota</taxon>
        <taxon>Metazoa</taxon>
        <taxon>Chordata</taxon>
        <taxon>Craniata</taxon>
        <taxon>Vertebrata</taxon>
        <taxon>Euteleostomi</taxon>
        <taxon>Actinopterygii</taxon>
        <taxon>Neopterygii</taxon>
        <taxon>Teleostei</taxon>
        <taxon>Neoteleostei</taxon>
        <taxon>Acanthomorphata</taxon>
        <taxon>Carangaria</taxon>
        <taxon>Pleuronectiformes</taxon>
        <taxon>Pleuronectoidei</taxon>
        <taxon>Pleuronectidae</taxon>
        <taxon>Pleuronectes</taxon>
    </lineage>
</organism>
<name>A0A9N7YR56_PLEPL</name>
<dbReference type="Proteomes" id="UP001153269">
    <property type="component" value="Unassembled WGS sequence"/>
</dbReference>
<comment type="caution">
    <text evidence="1">The sequence shown here is derived from an EMBL/GenBank/DDBJ whole genome shotgun (WGS) entry which is preliminary data.</text>
</comment>
<evidence type="ECO:0000313" key="1">
    <source>
        <dbReference type="EMBL" id="CAB1441312.1"/>
    </source>
</evidence>
<dbReference type="EMBL" id="CADEAL010002613">
    <property type="protein sequence ID" value="CAB1441312.1"/>
    <property type="molecule type" value="Genomic_DNA"/>
</dbReference>
<proteinExistence type="predicted"/>
<sequence length="100" mass="11027">MADCTMHALSLLQVTDLSTLTPASALITKGSGLPSSRFDISVCVFYVRRPAKNSILETCSLKTYSGMWQEWQPIDGTQQDAFLRAVGIAEPEQWDSLTTQ</sequence>
<accession>A0A9N7YR56</accession>